<sequence length="159" mass="18211">MEKINYIVIHCAATQNGKKLSHNAATASQIIDGWHQERGFHRSVQARHYFNYELAAIGYHFVIDTDGQQYTGRAIWEQGAHVKGWNENSLGICLVGTDKFTRQQWHALARLLDKLKDKYPNAQIVGHRDFPNVHKSCPGFSVKDYLFDMDKVVNAHLCE</sequence>
<feature type="domain" description="N-acetylmuramoyl-L-alanine amidase" evidence="2">
    <location>
        <begin position="1"/>
        <end position="139"/>
    </location>
</feature>
<dbReference type="OrthoDB" id="8754850at2"/>
<keyword evidence="5" id="KW-1185">Reference proteome</keyword>
<dbReference type="RefSeq" id="WP_126599896.1">
    <property type="nucleotide sequence ID" value="NZ_LR134510.1"/>
</dbReference>
<dbReference type="InterPro" id="IPR015510">
    <property type="entry name" value="PGRP"/>
</dbReference>
<dbReference type="Gene3D" id="3.40.80.10">
    <property type="entry name" value="Peptidoglycan recognition protein-like"/>
    <property type="match status" value="1"/>
</dbReference>
<gene>
    <name evidence="4" type="ORF">NCTC12871_01214</name>
</gene>
<evidence type="ECO:0000313" key="5">
    <source>
        <dbReference type="Proteomes" id="UP000279799"/>
    </source>
</evidence>
<organism evidence="4 5">
    <name type="scientific">Actinobacillus delphinicola</name>
    <dbReference type="NCBI Taxonomy" id="51161"/>
    <lineage>
        <taxon>Bacteria</taxon>
        <taxon>Pseudomonadati</taxon>
        <taxon>Pseudomonadota</taxon>
        <taxon>Gammaproteobacteria</taxon>
        <taxon>Pasteurellales</taxon>
        <taxon>Pasteurellaceae</taxon>
        <taxon>Actinobacillus</taxon>
    </lineage>
</organism>
<dbReference type="Proteomes" id="UP000279799">
    <property type="component" value="Chromosome"/>
</dbReference>
<dbReference type="Pfam" id="PF01510">
    <property type="entry name" value="Amidase_2"/>
    <property type="match status" value="1"/>
</dbReference>
<dbReference type="CDD" id="cd06583">
    <property type="entry name" value="PGRP"/>
    <property type="match status" value="1"/>
</dbReference>
<dbReference type="GO" id="GO:0008270">
    <property type="term" value="F:zinc ion binding"/>
    <property type="evidence" value="ECO:0007669"/>
    <property type="project" value="InterPro"/>
</dbReference>
<dbReference type="EMBL" id="LR134510">
    <property type="protein sequence ID" value="VEJ09731.1"/>
    <property type="molecule type" value="Genomic_DNA"/>
</dbReference>
<dbReference type="AlphaFoldDB" id="A0A448TUX2"/>
<feature type="domain" description="Peptidoglycan recognition protein family" evidence="3">
    <location>
        <begin position="1"/>
        <end position="131"/>
    </location>
</feature>
<dbReference type="SUPFAM" id="SSF55846">
    <property type="entry name" value="N-acetylmuramoyl-L-alanine amidase-like"/>
    <property type="match status" value="1"/>
</dbReference>
<dbReference type="InterPro" id="IPR002502">
    <property type="entry name" value="Amidase_domain"/>
</dbReference>
<evidence type="ECO:0000259" key="3">
    <source>
        <dbReference type="SMART" id="SM00701"/>
    </source>
</evidence>
<dbReference type="PANTHER" id="PTHR11022:SF41">
    <property type="entry name" value="PEPTIDOGLYCAN-RECOGNITION PROTEIN LC-RELATED"/>
    <property type="match status" value="1"/>
</dbReference>
<dbReference type="GO" id="GO:0009253">
    <property type="term" value="P:peptidoglycan catabolic process"/>
    <property type="evidence" value="ECO:0007669"/>
    <property type="project" value="InterPro"/>
</dbReference>
<evidence type="ECO:0000313" key="4">
    <source>
        <dbReference type="EMBL" id="VEJ09731.1"/>
    </source>
</evidence>
<dbReference type="SMART" id="SM00701">
    <property type="entry name" value="PGRP"/>
    <property type="match status" value="1"/>
</dbReference>
<dbReference type="SMART" id="SM00644">
    <property type="entry name" value="Ami_2"/>
    <property type="match status" value="1"/>
</dbReference>
<dbReference type="KEGG" id="adp:NCTC12871_01214"/>
<accession>A0A448TUX2</accession>
<name>A0A448TUX2_9PAST</name>
<dbReference type="InterPro" id="IPR006619">
    <property type="entry name" value="PGRP_domain_met/bac"/>
</dbReference>
<evidence type="ECO:0000259" key="2">
    <source>
        <dbReference type="SMART" id="SM00644"/>
    </source>
</evidence>
<dbReference type="InterPro" id="IPR036505">
    <property type="entry name" value="Amidase/PGRP_sf"/>
</dbReference>
<dbReference type="GO" id="GO:0008745">
    <property type="term" value="F:N-acetylmuramoyl-L-alanine amidase activity"/>
    <property type="evidence" value="ECO:0007669"/>
    <property type="project" value="InterPro"/>
</dbReference>
<reference evidence="4 5" key="1">
    <citation type="submission" date="2018-12" db="EMBL/GenBank/DDBJ databases">
        <authorList>
            <consortium name="Pathogen Informatics"/>
        </authorList>
    </citation>
    <scope>NUCLEOTIDE SEQUENCE [LARGE SCALE GENOMIC DNA]</scope>
    <source>
        <strain evidence="4 5">NCTC12871</strain>
    </source>
</reference>
<proteinExistence type="inferred from homology"/>
<dbReference type="PANTHER" id="PTHR11022">
    <property type="entry name" value="PEPTIDOGLYCAN RECOGNITION PROTEIN"/>
    <property type="match status" value="1"/>
</dbReference>
<protein>
    <submittedName>
        <fullName evidence="4">N-acetyl-anhydromuranmyl-L-alanine amidase</fullName>
    </submittedName>
</protein>
<evidence type="ECO:0000256" key="1">
    <source>
        <dbReference type="ARBA" id="ARBA00007553"/>
    </source>
</evidence>
<comment type="similarity">
    <text evidence="1">Belongs to the N-acetylmuramoyl-L-alanine amidase 2 family.</text>
</comment>